<name>A0A8B8GG83_9HEMI</name>
<keyword evidence="3" id="KW-1185">Reference proteome</keyword>
<proteinExistence type="predicted"/>
<evidence type="ECO:0000313" key="4">
    <source>
        <dbReference type="RefSeq" id="XP_025422229.1"/>
    </source>
</evidence>
<dbReference type="PANTHER" id="PTHR45749">
    <property type="match status" value="1"/>
</dbReference>
<reference evidence="4" key="1">
    <citation type="submission" date="2025-08" db="UniProtKB">
        <authorList>
            <consortium name="RefSeq"/>
        </authorList>
    </citation>
    <scope>IDENTIFICATION</scope>
    <source>
        <tissue evidence="4">Whole body</tissue>
    </source>
</reference>
<dbReference type="AlphaFoldDB" id="A0A8B8GG83"/>
<gene>
    <name evidence="4" type="primary">LOC112691960</name>
</gene>
<dbReference type="InterPro" id="IPR012337">
    <property type="entry name" value="RNaseH-like_sf"/>
</dbReference>
<accession>A0A8B8GG83</accession>
<dbReference type="Proteomes" id="UP000694846">
    <property type="component" value="Unplaced"/>
</dbReference>
<dbReference type="Pfam" id="PF14291">
    <property type="entry name" value="DUF4371"/>
    <property type="match status" value="1"/>
</dbReference>
<dbReference type="PANTHER" id="PTHR45749:SF28">
    <property type="entry name" value="ZINC FINGER MYM-TYPE PROTEIN 1-LIKE-RELATED"/>
    <property type="match status" value="1"/>
</dbReference>
<feature type="domain" description="HAT C-terminal dimerisation" evidence="1">
    <location>
        <begin position="407"/>
        <end position="466"/>
    </location>
</feature>
<protein>
    <submittedName>
        <fullName evidence="4">Zinc finger MYM-type protein 1-like</fullName>
    </submittedName>
</protein>
<evidence type="ECO:0000313" key="3">
    <source>
        <dbReference type="Proteomes" id="UP000694846"/>
    </source>
</evidence>
<dbReference type="GeneID" id="112691960"/>
<sequence>MQFKRGENEWSINGIPNIKNLVRKAEKHQISKKHLTNKESFHMLGKNRIEHSISESRRLTAINHNKQVDINRKILARLIDVVCFLGKQELAFREHRENEGSLNKGNYCEILDLLAKEEQFIREHFCTNSVFKGTSHDIQNDLIHCVTTVLNSHILKELKITNFISIQADETTDVSCQSQMSLIFRYILDNKIEERFIGFFDVSKNMTAAGLSEVILNELSKWNIGKKVVFQTYDGASVMAGEKNGVQSIIQNIYPMAIFIHCYAHQLNLVLLHSAKSIKDVKLFIANLTMFHTFFSRSSKRSSLLREQGFKLPNQCNTRWNYHSRAALTIKTHFNELKNAVSHVVDDPGWDSNSVCTASEEKLRQLFKYYPDIFDKDRLKNELYIIYADPLKYFAPLEFIDFIFKNELQEVYQEVTKLIQLVLTIPATTASSERSMSTLKRIKSFLRNSMTNDRLSSLSTLAVEKKMLGELSKDPTFINNVIDVFATKQNRRIDLNYIQI</sequence>
<dbReference type="SUPFAM" id="SSF53098">
    <property type="entry name" value="Ribonuclease H-like"/>
    <property type="match status" value="1"/>
</dbReference>
<dbReference type="InterPro" id="IPR008906">
    <property type="entry name" value="HATC_C_dom"/>
</dbReference>
<dbReference type="InterPro" id="IPR025398">
    <property type="entry name" value="DUF4371"/>
</dbReference>
<feature type="domain" description="DUF4371" evidence="2">
    <location>
        <begin position="37"/>
        <end position="245"/>
    </location>
</feature>
<evidence type="ECO:0000259" key="1">
    <source>
        <dbReference type="Pfam" id="PF05699"/>
    </source>
</evidence>
<dbReference type="OrthoDB" id="6591897at2759"/>
<dbReference type="RefSeq" id="XP_025422229.1">
    <property type="nucleotide sequence ID" value="XM_025566444.1"/>
</dbReference>
<organism evidence="3 4">
    <name type="scientific">Sipha flava</name>
    <name type="common">yellow sugarcane aphid</name>
    <dbReference type="NCBI Taxonomy" id="143950"/>
    <lineage>
        <taxon>Eukaryota</taxon>
        <taxon>Metazoa</taxon>
        <taxon>Ecdysozoa</taxon>
        <taxon>Arthropoda</taxon>
        <taxon>Hexapoda</taxon>
        <taxon>Insecta</taxon>
        <taxon>Pterygota</taxon>
        <taxon>Neoptera</taxon>
        <taxon>Paraneoptera</taxon>
        <taxon>Hemiptera</taxon>
        <taxon>Sternorrhyncha</taxon>
        <taxon>Aphidomorpha</taxon>
        <taxon>Aphidoidea</taxon>
        <taxon>Aphididae</taxon>
        <taxon>Sipha</taxon>
    </lineage>
</organism>
<dbReference type="Pfam" id="PF05699">
    <property type="entry name" value="Dimer_Tnp_hAT"/>
    <property type="match status" value="1"/>
</dbReference>
<evidence type="ECO:0000259" key="2">
    <source>
        <dbReference type="Pfam" id="PF14291"/>
    </source>
</evidence>
<dbReference type="GO" id="GO:0046983">
    <property type="term" value="F:protein dimerization activity"/>
    <property type="evidence" value="ECO:0007669"/>
    <property type="project" value="InterPro"/>
</dbReference>